<organism evidence="1">
    <name type="scientific">viral metagenome</name>
    <dbReference type="NCBI Taxonomy" id="1070528"/>
    <lineage>
        <taxon>unclassified sequences</taxon>
        <taxon>metagenomes</taxon>
        <taxon>organismal metagenomes</taxon>
    </lineage>
</organism>
<dbReference type="AlphaFoldDB" id="A0A6C0JQ20"/>
<name>A0A6C0JQ20_9ZZZZ</name>
<dbReference type="EMBL" id="MN740419">
    <property type="protein sequence ID" value="QHU05804.1"/>
    <property type="molecule type" value="Genomic_DNA"/>
</dbReference>
<protein>
    <submittedName>
        <fullName evidence="1">Uncharacterized protein</fullName>
    </submittedName>
</protein>
<proteinExistence type="predicted"/>
<sequence>MLKQLVYDDVKIYEKQIDEDTRKAGYNIGDLLNMPFLDNTWNRTPHHDMDLLKRMNLIGKNYKGSILNYYCDHRKESDPVPNINLIVESVTYYNEINKHKYEDVLNIVKDKDTLCVHVRSGDLMTELGFINKIEEMSYKFKRIVLLSGVHGDEHFAGHHNKKTRFVMTINDILNKNKNDSYIYLNEPDVHLMIMMNASNLLLHKGGFSCLGSVISTGRLFITNMFYHHCKDNWKKHVNKPYIMI</sequence>
<reference evidence="1" key="1">
    <citation type="journal article" date="2020" name="Nature">
        <title>Giant virus diversity and host interactions through global metagenomics.</title>
        <authorList>
            <person name="Schulz F."/>
            <person name="Roux S."/>
            <person name="Paez-Espino D."/>
            <person name="Jungbluth S."/>
            <person name="Walsh D.A."/>
            <person name="Denef V.J."/>
            <person name="McMahon K.D."/>
            <person name="Konstantinidis K.T."/>
            <person name="Eloe-Fadrosh E.A."/>
            <person name="Kyrpides N.C."/>
            <person name="Woyke T."/>
        </authorList>
    </citation>
    <scope>NUCLEOTIDE SEQUENCE</scope>
    <source>
        <strain evidence="1">GVMAG-M-3300027736-24</strain>
    </source>
</reference>
<evidence type="ECO:0000313" key="1">
    <source>
        <dbReference type="EMBL" id="QHU05804.1"/>
    </source>
</evidence>
<accession>A0A6C0JQ20</accession>